<keyword evidence="1" id="KW-0812">Transmembrane</keyword>
<feature type="transmembrane region" description="Helical" evidence="1">
    <location>
        <begin position="535"/>
        <end position="553"/>
    </location>
</feature>
<reference evidence="2 3" key="2">
    <citation type="submission" date="2020-03" db="EMBL/GenBank/DDBJ databases">
        <title>Chryseoglobus sp. isolated from a deep-sea seamount.</title>
        <authorList>
            <person name="Zhang D.-C."/>
        </authorList>
    </citation>
    <scope>NUCLEOTIDE SEQUENCE [LARGE SCALE GENOMIC DNA]</scope>
    <source>
        <strain evidence="2 3">KN1116</strain>
    </source>
</reference>
<keyword evidence="1" id="KW-1133">Transmembrane helix</keyword>
<dbReference type="InterPro" id="IPR023606">
    <property type="entry name" value="CoA-Trfase_III_dom_1_sf"/>
</dbReference>
<dbReference type="InterPro" id="IPR003673">
    <property type="entry name" value="CoA-Trfase_fam_III"/>
</dbReference>
<dbReference type="Gene3D" id="3.40.50.10540">
    <property type="entry name" value="Crotonobetainyl-coa:carnitine coa-transferase, domain 1"/>
    <property type="match status" value="1"/>
</dbReference>
<dbReference type="Pfam" id="PF02515">
    <property type="entry name" value="CoA_transf_3"/>
    <property type="match status" value="1"/>
</dbReference>
<reference evidence="2 3" key="1">
    <citation type="submission" date="2019-06" db="EMBL/GenBank/DDBJ databases">
        <authorList>
            <person name="De-Chao Zhang Q."/>
        </authorList>
    </citation>
    <scope>NUCLEOTIDE SEQUENCE [LARGE SCALE GENOMIC DNA]</scope>
    <source>
        <strain evidence="2 3">KN1116</strain>
    </source>
</reference>
<dbReference type="OrthoDB" id="9058532at2"/>
<organism evidence="2 3">
    <name type="scientific">Microcella pacifica</name>
    <dbReference type="NCBI Taxonomy" id="2591847"/>
    <lineage>
        <taxon>Bacteria</taxon>
        <taxon>Bacillati</taxon>
        <taxon>Actinomycetota</taxon>
        <taxon>Actinomycetes</taxon>
        <taxon>Micrococcales</taxon>
        <taxon>Microbacteriaceae</taxon>
        <taxon>Microcella</taxon>
    </lineage>
</organism>
<dbReference type="Proteomes" id="UP000818266">
    <property type="component" value="Unassembled WGS sequence"/>
</dbReference>
<name>A0A9E5MK32_9MICO</name>
<accession>A0A9E5MK32</accession>
<evidence type="ECO:0008006" key="4">
    <source>
        <dbReference type="Google" id="ProtNLM"/>
    </source>
</evidence>
<dbReference type="InterPro" id="IPR050509">
    <property type="entry name" value="CoA-transferase_III"/>
</dbReference>
<evidence type="ECO:0000313" key="2">
    <source>
        <dbReference type="EMBL" id="NHF62116.1"/>
    </source>
</evidence>
<sequence length="642" mass="65859">MTESPAVAVTGKPTLGGAYPVSAFAAQAVGAVGLALAKLADESDRPAANGAALASEASEGASASGSVIVDGPLADAWFSAAVRPTQPLASPWDAVAGDYRTADGWIRLHTNAPHHRAAALRVLGLPEPVDRPAVAAAVERWTGDVLETEVVIAGGCAAVMRSVEQWARHPQGIAVAAEPLVAADVRESGRPFPAGVAERPLAGVRVLDLTRVLAGPVATRVLALLGADVLRVDPPSWNEPSVAPDMTLGKRCTRLDTDDVEDRAELLALLAEADILVHGYRPGALDSMGLDAATLRRVRPGLVEVQVDAYGYSGPWAGRRGFDSLVQMSSGIAHLGMLHAAAEVPVPLPVQALDHATGWFAAAAALRGVARARHTGAGSVSRLSLARTALELQLLRDAALASQADAHATSAFPAAPAPPTLPGRTIDTFWGEALVLDPPLSVAGVRIETFVAPRPLGSDEPEWQSDLDEVLPSRRAGATAGSSARAVAALGAGRTLVWGLLSAVLVWGLQGVIGLLGSLALGGAPQLYFWTQPEWLAGAAAQAAALAGAWYATSRLVTVAPAVALTTLAGYAASVLVTAAAGVLRVGEPFAAESFVTVLVVSLSTGAALVALLVPGLLLFTRLFVGRVSGDQSLAQTRYARG</sequence>
<dbReference type="SUPFAM" id="SSF89796">
    <property type="entry name" value="CoA-transferase family III (CaiB/BaiF)"/>
    <property type="match status" value="2"/>
</dbReference>
<dbReference type="RefSeq" id="WP_152582125.1">
    <property type="nucleotide sequence ID" value="NZ_VIKT02000003.1"/>
</dbReference>
<dbReference type="PANTHER" id="PTHR48228:SF4">
    <property type="entry name" value="BLR3030 PROTEIN"/>
    <property type="match status" value="1"/>
</dbReference>
<dbReference type="AlphaFoldDB" id="A0A9E5MK32"/>
<gene>
    <name evidence="2" type="ORF">FK219_002490</name>
</gene>
<feature type="transmembrane region" description="Helical" evidence="1">
    <location>
        <begin position="496"/>
        <end position="523"/>
    </location>
</feature>
<evidence type="ECO:0000256" key="1">
    <source>
        <dbReference type="SAM" id="Phobius"/>
    </source>
</evidence>
<protein>
    <recommendedName>
        <fullName evidence="4">CoA-transferase family III</fullName>
    </recommendedName>
</protein>
<keyword evidence="3" id="KW-1185">Reference proteome</keyword>
<dbReference type="GO" id="GO:0003824">
    <property type="term" value="F:catalytic activity"/>
    <property type="evidence" value="ECO:0007669"/>
    <property type="project" value="InterPro"/>
</dbReference>
<comment type="caution">
    <text evidence="2">The sequence shown here is derived from an EMBL/GenBank/DDBJ whole genome shotgun (WGS) entry which is preliminary data.</text>
</comment>
<dbReference type="EMBL" id="VIKT02000003">
    <property type="protein sequence ID" value="NHF62116.1"/>
    <property type="molecule type" value="Genomic_DNA"/>
</dbReference>
<proteinExistence type="predicted"/>
<evidence type="ECO:0000313" key="3">
    <source>
        <dbReference type="Proteomes" id="UP000818266"/>
    </source>
</evidence>
<feature type="transmembrane region" description="Helical" evidence="1">
    <location>
        <begin position="559"/>
        <end position="584"/>
    </location>
</feature>
<keyword evidence="1" id="KW-0472">Membrane</keyword>
<dbReference type="PANTHER" id="PTHR48228">
    <property type="entry name" value="SUCCINYL-COA--D-CITRAMALATE COA-TRANSFERASE"/>
    <property type="match status" value="1"/>
</dbReference>
<feature type="transmembrane region" description="Helical" evidence="1">
    <location>
        <begin position="596"/>
        <end position="620"/>
    </location>
</feature>